<dbReference type="GO" id="GO:0000166">
    <property type="term" value="F:nucleotide binding"/>
    <property type="evidence" value="ECO:0007669"/>
    <property type="project" value="InterPro"/>
</dbReference>
<keyword evidence="6" id="KW-1185">Reference proteome</keyword>
<feature type="compositionally biased region" description="Polar residues" evidence="3">
    <location>
        <begin position="422"/>
        <end position="440"/>
    </location>
</feature>
<dbReference type="GO" id="GO:0003676">
    <property type="term" value="F:nucleic acid binding"/>
    <property type="evidence" value="ECO:0007669"/>
    <property type="project" value="InterPro"/>
</dbReference>
<dbReference type="Gene3D" id="3.30.420.10">
    <property type="entry name" value="Ribonuclease H-like superfamily/Ribonuclease H"/>
    <property type="match status" value="1"/>
</dbReference>
<proteinExistence type="predicted"/>
<dbReference type="SUPFAM" id="SSF47819">
    <property type="entry name" value="HRDC-like"/>
    <property type="match status" value="1"/>
</dbReference>
<dbReference type="InterPro" id="IPR036397">
    <property type="entry name" value="RNaseH_sf"/>
</dbReference>
<feature type="region of interest" description="Disordered" evidence="3">
    <location>
        <begin position="481"/>
        <end position="533"/>
    </location>
</feature>
<dbReference type="Gene3D" id="1.10.150.80">
    <property type="entry name" value="HRDC domain"/>
    <property type="match status" value="1"/>
</dbReference>
<keyword evidence="2" id="KW-0378">Hydrolase</keyword>
<evidence type="ECO:0000256" key="1">
    <source>
        <dbReference type="ARBA" id="ARBA00022722"/>
    </source>
</evidence>
<evidence type="ECO:0000256" key="2">
    <source>
        <dbReference type="ARBA" id="ARBA00022801"/>
    </source>
</evidence>
<feature type="domain" description="HRDC" evidence="4">
    <location>
        <begin position="231"/>
        <end position="311"/>
    </location>
</feature>
<sequence>MEWPWNALEKKHHLQSKVGLIQIASEDKIALFHIGLHHGTTSEEIIAPTLKRIIEDPNIGKVGVNLLEADFVRLRFWFDLNPKGAIETSHLYRLVKYGSSRPELVSVKLVSMAQQVEDQFGLPLYKGAVRTSDWAHGLTRDQKDYAASDAYAGFMLYKIMNAKRLAMRPTPPMPIHADKYPPGKHGMDDPILLDVGDGTTISTAEFFGVNPVKSAPRNPFAEFPTDTTPLSPVAQLLFDDLVARRAILAEKLKGEPTRIASDAVLEALARERPENVSKLRAIPGMTRHDQILWGEEWLSIIASFNARNSFDRPKPLELFTYHLDRNSINPEGDSLGSTKGPLKGNGFKRSADLRKDSFSGVRKSSVSTKDSFSGFKKYHLARDSINPTGDSLDSTKDSFTVNGLKKSADLFKDSFTGFRRPSGSTNDSLYSTNGSSNGFKTSDDFTKDIPGPSIIRRIPTGPNVDGPPPQALHTNMSFEMSETNLGPQPNDSLPPTTTSTSTSAFPPPAPIAAPAKEPTPPTPPTTSGPPIRFFQAGDDVEKVVALPPTPTGPIIRLQAVNPDPRPNVVFNTRQNERIALIERSKLRAFAKLVESLMGRKKRRLQLQQQKQKQQHEREREQEGYNNNNRSSPLLPEQTIDLLLDVRPQTQAQLERIPGMANLVAACKMTGIDLLRNVKKFVPKLSEGRQGEEGM</sequence>
<dbReference type="GO" id="GO:0005737">
    <property type="term" value="C:cytoplasm"/>
    <property type="evidence" value="ECO:0007669"/>
    <property type="project" value="TreeGrafter"/>
</dbReference>
<dbReference type="PROSITE" id="PS50967">
    <property type="entry name" value="HRDC"/>
    <property type="match status" value="1"/>
</dbReference>
<name>A0A3M7M161_9PLEO</name>
<evidence type="ECO:0000313" key="5">
    <source>
        <dbReference type="EMBL" id="RMZ68196.1"/>
    </source>
</evidence>
<dbReference type="AlphaFoldDB" id="A0A3M7M161"/>
<dbReference type="OrthoDB" id="1920326at2759"/>
<dbReference type="EMBL" id="KE747814">
    <property type="protein sequence ID" value="RMZ68196.1"/>
    <property type="molecule type" value="Genomic_DNA"/>
</dbReference>
<accession>A0A3M7M161</accession>
<dbReference type="CDD" id="cd06141">
    <property type="entry name" value="WRN_exo"/>
    <property type="match status" value="1"/>
</dbReference>
<feature type="compositionally biased region" description="Low complexity" evidence="3">
    <location>
        <begin position="489"/>
        <end position="504"/>
    </location>
</feature>
<dbReference type="PANTHER" id="PTHR13620">
    <property type="entry name" value="3-5 EXONUCLEASE"/>
    <property type="match status" value="1"/>
</dbReference>
<evidence type="ECO:0000256" key="3">
    <source>
        <dbReference type="SAM" id="MobiDB-lite"/>
    </source>
</evidence>
<organism evidence="5 6">
    <name type="scientific">Pyrenophora seminiperda CCB06</name>
    <dbReference type="NCBI Taxonomy" id="1302712"/>
    <lineage>
        <taxon>Eukaryota</taxon>
        <taxon>Fungi</taxon>
        <taxon>Dikarya</taxon>
        <taxon>Ascomycota</taxon>
        <taxon>Pezizomycotina</taxon>
        <taxon>Dothideomycetes</taxon>
        <taxon>Pleosporomycetidae</taxon>
        <taxon>Pleosporales</taxon>
        <taxon>Pleosporineae</taxon>
        <taxon>Pleosporaceae</taxon>
        <taxon>Pyrenophora</taxon>
    </lineage>
</organism>
<dbReference type="GO" id="GO:0006139">
    <property type="term" value="P:nucleobase-containing compound metabolic process"/>
    <property type="evidence" value="ECO:0007669"/>
    <property type="project" value="InterPro"/>
</dbReference>
<dbReference type="InterPro" id="IPR044876">
    <property type="entry name" value="HRDC_dom_sf"/>
</dbReference>
<gene>
    <name evidence="5" type="ORF">GMOD_00004404</name>
</gene>
<feature type="compositionally biased region" description="Basic and acidic residues" evidence="3">
    <location>
        <begin position="613"/>
        <end position="622"/>
    </location>
</feature>
<dbReference type="GO" id="GO:0005634">
    <property type="term" value="C:nucleus"/>
    <property type="evidence" value="ECO:0007669"/>
    <property type="project" value="TreeGrafter"/>
</dbReference>
<dbReference type="InterPro" id="IPR002562">
    <property type="entry name" value="3'-5'_exonuclease_dom"/>
</dbReference>
<reference evidence="5 6" key="1">
    <citation type="journal article" date="2014" name="PLoS ONE">
        <title>De novo Genome Assembly of the Fungal Plant Pathogen Pyrenophora semeniperda.</title>
        <authorList>
            <person name="Soliai M.M."/>
            <person name="Meyer S.E."/>
            <person name="Udall J.A."/>
            <person name="Elzinga D.E."/>
            <person name="Hermansen R.A."/>
            <person name="Bodily P.M."/>
            <person name="Hart A.A."/>
            <person name="Coleman C.E."/>
        </authorList>
    </citation>
    <scope>NUCLEOTIDE SEQUENCE [LARGE SCALE GENOMIC DNA]</scope>
    <source>
        <strain evidence="5 6">CCB06</strain>
        <tissue evidence="5">Mycelium</tissue>
    </source>
</reference>
<evidence type="ECO:0000259" key="4">
    <source>
        <dbReference type="PROSITE" id="PS50967"/>
    </source>
</evidence>
<keyword evidence="1" id="KW-0540">Nuclease</keyword>
<feature type="compositionally biased region" description="Pro residues" evidence="3">
    <location>
        <begin position="505"/>
        <end position="527"/>
    </location>
</feature>
<evidence type="ECO:0000313" key="6">
    <source>
        <dbReference type="Proteomes" id="UP000265663"/>
    </source>
</evidence>
<dbReference type="Proteomes" id="UP000265663">
    <property type="component" value="Unassembled WGS sequence"/>
</dbReference>
<dbReference type="Pfam" id="PF01612">
    <property type="entry name" value="DNA_pol_A_exo1"/>
    <property type="match status" value="1"/>
</dbReference>
<dbReference type="InterPro" id="IPR002121">
    <property type="entry name" value="HRDC_dom"/>
</dbReference>
<dbReference type="InterPro" id="IPR012337">
    <property type="entry name" value="RNaseH-like_sf"/>
</dbReference>
<dbReference type="PANTHER" id="PTHR13620:SF104">
    <property type="entry name" value="EXONUCLEASE 3'-5' DOMAIN-CONTAINING PROTEIN 2"/>
    <property type="match status" value="1"/>
</dbReference>
<dbReference type="InterPro" id="IPR010997">
    <property type="entry name" value="HRDC-like_sf"/>
</dbReference>
<protein>
    <submittedName>
        <fullName evidence="5">3-5 exonuclease</fullName>
    </submittedName>
</protein>
<feature type="region of interest" description="Disordered" evidence="3">
    <location>
        <begin position="416"/>
        <end position="447"/>
    </location>
</feature>
<dbReference type="GO" id="GO:0008408">
    <property type="term" value="F:3'-5' exonuclease activity"/>
    <property type="evidence" value="ECO:0007669"/>
    <property type="project" value="InterPro"/>
</dbReference>
<dbReference type="Pfam" id="PF00570">
    <property type="entry name" value="HRDC"/>
    <property type="match status" value="1"/>
</dbReference>
<dbReference type="InterPro" id="IPR051132">
    <property type="entry name" value="3-5_Exonuclease_domain"/>
</dbReference>
<dbReference type="SUPFAM" id="SSF53098">
    <property type="entry name" value="Ribonuclease H-like"/>
    <property type="match status" value="1"/>
</dbReference>
<feature type="region of interest" description="Disordered" evidence="3">
    <location>
        <begin position="600"/>
        <end position="633"/>
    </location>
</feature>
<keyword evidence="5" id="KW-0269">Exonuclease</keyword>